<keyword evidence="1" id="KW-1133">Transmembrane helix</keyword>
<evidence type="ECO:0000256" key="1">
    <source>
        <dbReference type="SAM" id="Phobius"/>
    </source>
</evidence>
<organism evidence="2 3">
    <name type="scientific">Austropuccinia psidii MF-1</name>
    <dbReference type="NCBI Taxonomy" id="1389203"/>
    <lineage>
        <taxon>Eukaryota</taxon>
        <taxon>Fungi</taxon>
        <taxon>Dikarya</taxon>
        <taxon>Basidiomycota</taxon>
        <taxon>Pucciniomycotina</taxon>
        <taxon>Pucciniomycetes</taxon>
        <taxon>Pucciniales</taxon>
        <taxon>Sphaerophragmiaceae</taxon>
        <taxon>Austropuccinia</taxon>
    </lineage>
</organism>
<reference evidence="2" key="1">
    <citation type="submission" date="2021-03" db="EMBL/GenBank/DDBJ databases">
        <title>Draft genome sequence of rust myrtle Austropuccinia psidii MF-1, a brazilian biotype.</title>
        <authorList>
            <person name="Quecine M.C."/>
            <person name="Pachon D.M.R."/>
            <person name="Bonatelli M.L."/>
            <person name="Correr F.H."/>
            <person name="Franceschini L.M."/>
            <person name="Leite T.F."/>
            <person name="Margarido G.R.A."/>
            <person name="Almeida C.A."/>
            <person name="Ferrarezi J.A."/>
            <person name="Labate C.A."/>
        </authorList>
    </citation>
    <scope>NUCLEOTIDE SEQUENCE</scope>
    <source>
        <strain evidence="2">MF-1</strain>
    </source>
</reference>
<accession>A0A9Q3BHD3</accession>
<feature type="transmembrane region" description="Helical" evidence="1">
    <location>
        <begin position="101"/>
        <end position="122"/>
    </location>
</feature>
<keyword evidence="1" id="KW-0812">Transmembrane</keyword>
<name>A0A9Q3BHD3_9BASI</name>
<dbReference type="Proteomes" id="UP000765509">
    <property type="component" value="Unassembled WGS sequence"/>
</dbReference>
<gene>
    <name evidence="2" type="ORF">O181_004717</name>
</gene>
<dbReference type="EMBL" id="AVOT02000930">
    <property type="protein sequence ID" value="MBW0465002.1"/>
    <property type="molecule type" value="Genomic_DNA"/>
</dbReference>
<keyword evidence="1" id="KW-0472">Membrane</keyword>
<dbReference type="AlphaFoldDB" id="A0A9Q3BHD3"/>
<evidence type="ECO:0000313" key="3">
    <source>
        <dbReference type="Proteomes" id="UP000765509"/>
    </source>
</evidence>
<sequence length="124" mass="14042">MSSFNLSIDVYENRREIIGILHNCHYYDLDCINALKILDYSFTATMVPTFAVPSSKSSFACPNTKNSSQTSNFLYSSSYMSKNFDSKPSTIMNVNSSFDRLYIVVETSSTSSLVLFTLLYVFGW</sequence>
<proteinExistence type="predicted"/>
<keyword evidence="3" id="KW-1185">Reference proteome</keyword>
<evidence type="ECO:0000313" key="2">
    <source>
        <dbReference type="EMBL" id="MBW0465002.1"/>
    </source>
</evidence>
<protein>
    <submittedName>
        <fullName evidence="2">Uncharacterized protein</fullName>
    </submittedName>
</protein>
<comment type="caution">
    <text evidence="2">The sequence shown here is derived from an EMBL/GenBank/DDBJ whole genome shotgun (WGS) entry which is preliminary data.</text>
</comment>